<evidence type="ECO:0000256" key="1">
    <source>
        <dbReference type="SAM" id="Phobius"/>
    </source>
</evidence>
<reference evidence="2 3" key="1">
    <citation type="journal article" date="2012" name="Int. J. Syst. Evol. Microbiol.">
        <title>Vibrio caribbeanicus sp. nov., isolated from the marine sponge Scleritoderma cyanea.</title>
        <authorList>
            <person name="Hoffmann M."/>
            <person name="Monday S.R."/>
            <person name="Allard M.W."/>
            <person name="Strain E.A."/>
            <person name="Whittaker P."/>
            <person name="Naum M."/>
            <person name="McCarthy P.J."/>
            <person name="Lopez J.V."/>
            <person name="Fischer M."/>
            <person name="Brown E.W."/>
        </authorList>
    </citation>
    <scope>NUCLEOTIDE SEQUENCE [LARGE SCALE GENOMIC DNA]</scope>
    <source>
        <strain evidence="3">CIP 102891 / ATCC 33934</strain>
    </source>
</reference>
<feature type="transmembrane region" description="Helical" evidence="1">
    <location>
        <begin position="17"/>
        <end position="36"/>
    </location>
</feature>
<evidence type="ECO:0000313" key="2">
    <source>
        <dbReference type="EMBL" id="EGU51307.1"/>
    </source>
</evidence>
<organism evidence="2 3">
    <name type="scientific">Vibrio orientalis CIP 102891 = ATCC 33934</name>
    <dbReference type="NCBI Taxonomy" id="675816"/>
    <lineage>
        <taxon>Bacteria</taxon>
        <taxon>Pseudomonadati</taxon>
        <taxon>Pseudomonadota</taxon>
        <taxon>Gammaproteobacteria</taxon>
        <taxon>Vibrionales</taxon>
        <taxon>Vibrionaceae</taxon>
        <taxon>Vibrio</taxon>
        <taxon>Vibrio oreintalis group</taxon>
    </lineage>
</organism>
<keyword evidence="1" id="KW-0472">Membrane</keyword>
<dbReference type="EMBL" id="AFWH01000018">
    <property type="protein sequence ID" value="EGU51307.1"/>
    <property type="molecule type" value="Genomic_DNA"/>
</dbReference>
<accession>F9SRJ4</accession>
<dbReference type="Proteomes" id="UP000002817">
    <property type="component" value="Unassembled WGS sequence"/>
</dbReference>
<gene>
    <name evidence="2" type="ORF">VIOR3934_20581</name>
</gene>
<protein>
    <submittedName>
        <fullName evidence="2">Uncharacterized protein</fullName>
    </submittedName>
</protein>
<dbReference type="AlphaFoldDB" id="F9SRJ4"/>
<keyword evidence="1" id="KW-1133">Transmembrane helix</keyword>
<comment type="caution">
    <text evidence="2">The sequence shown here is derived from an EMBL/GenBank/DDBJ whole genome shotgun (WGS) entry which is preliminary data.</text>
</comment>
<sequence length="37" mass="3676">MGCCNQAPKGGSTNLGLLIKSIAALAVILFLLAAVFG</sequence>
<evidence type="ECO:0000313" key="3">
    <source>
        <dbReference type="Proteomes" id="UP000002817"/>
    </source>
</evidence>
<proteinExistence type="predicted"/>
<keyword evidence="1" id="KW-0812">Transmembrane</keyword>
<name>F9SRJ4_VIBOR</name>